<reference evidence="4" key="2">
    <citation type="submission" date="2015-01" db="EMBL/GenBank/DDBJ databases">
        <title>Evolutionary Origins and Diversification of the Mycorrhizal Mutualists.</title>
        <authorList>
            <consortium name="DOE Joint Genome Institute"/>
            <consortium name="Mycorrhizal Genomics Consortium"/>
            <person name="Kohler A."/>
            <person name="Kuo A."/>
            <person name="Nagy L.G."/>
            <person name="Floudas D."/>
            <person name="Copeland A."/>
            <person name="Barry K.W."/>
            <person name="Cichocki N."/>
            <person name="Veneault-Fourrey C."/>
            <person name="LaButti K."/>
            <person name="Lindquist E.A."/>
            <person name="Lipzen A."/>
            <person name="Lundell T."/>
            <person name="Morin E."/>
            <person name="Murat C."/>
            <person name="Riley R."/>
            <person name="Ohm R."/>
            <person name="Sun H."/>
            <person name="Tunlid A."/>
            <person name="Henrissat B."/>
            <person name="Grigoriev I.V."/>
            <person name="Hibbett D.S."/>
            <person name="Martin F."/>
        </authorList>
    </citation>
    <scope>NUCLEOTIDE SEQUENCE [LARGE SCALE GENOMIC DNA]</scope>
    <source>
        <strain evidence="4">MAFF 305830</strain>
    </source>
</reference>
<feature type="compositionally biased region" description="Basic and acidic residues" evidence="1">
    <location>
        <begin position="334"/>
        <end position="344"/>
    </location>
</feature>
<reference evidence="3 4" key="1">
    <citation type="submission" date="2014-04" db="EMBL/GenBank/DDBJ databases">
        <authorList>
            <consortium name="DOE Joint Genome Institute"/>
            <person name="Kuo A."/>
            <person name="Zuccaro A."/>
            <person name="Kohler A."/>
            <person name="Nagy L.G."/>
            <person name="Floudas D."/>
            <person name="Copeland A."/>
            <person name="Barry K.W."/>
            <person name="Cichocki N."/>
            <person name="Veneault-Fourrey C."/>
            <person name="LaButti K."/>
            <person name="Lindquist E.A."/>
            <person name="Lipzen A."/>
            <person name="Lundell T."/>
            <person name="Morin E."/>
            <person name="Murat C."/>
            <person name="Sun H."/>
            <person name="Tunlid A."/>
            <person name="Henrissat B."/>
            <person name="Grigoriev I.V."/>
            <person name="Hibbett D.S."/>
            <person name="Martin F."/>
            <person name="Nordberg H.P."/>
            <person name="Cantor M.N."/>
            <person name="Hua S.X."/>
        </authorList>
    </citation>
    <scope>NUCLEOTIDE SEQUENCE [LARGE SCALE GENOMIC DNA]</scope>
    <source>
        <strain evidence="3 4">MAFF 305830</strain>
    </source>
</reference>
<dbReference type="EMBL" id="KN824279">
    <property type="protein sequence ID" value="KIM32853.1"/>
    <property type="molecule type" value="Genomic_DNA"/>
</dbReference>
<organism evidence="3 4">
    <name type="scientific">Serendipita vermifera MAFF 305830</name>
    <dbReference type="NCBI Taxonomy" id="933852"/>
    <lineage>
        <taxon>Eukaryota</taxon>
        <taxon>Fungi</taxon>
        <taxon>Dikarya</taxon>
        <taxon>Basidiomycota</taxon>
        <taxon>Agaricomycotina</taxon>
        <taxon>Agaricomycetes</taxon>
        <taxon>Sebacinales</taxon>
        <taxon>Serendipitaceae</taxon>
        <taxon>Serendipita</taxon>
    </lineage>
</organism>
<proteinExistence type="predicted"/>
<feature type="transmembrane region" description="Helical" evidence="2">
    <location>
        <begin position="40"/>
        <end position="64"/>
    </location>
</feature>
<keyword evidence="2" id="KW-0812">Transmembrane</keyword>
<feature type="compositionally biased region" description="Basic and acidic residues" evidence="1">
    <location>
        <begin position="294"/>
        <end position="324"/>
    </location>
</feature>
<evidence type="ECO:0000256" key="2">
    <source>
        <dbReference type="SAM" id="Phobius"/>
    </source>
</evidence>
<accession>A0A0C2X3S7</accession>
<keyword evidence="2" id="KW-1133">Transmembrane helix</keyword>
<feature type="compositionally biased region" description="Polar residues" evidence="1">
    <location>
        <begin position="265"/>
        <end position="275"/>
    </location>
</feature>
<sequence>MSNFLSTTTFSILVATSWFFIFLTAFPLFVQFVLVSDFNLRLWDVVIGGFPYLIASAAFVVCWIQRRYMLSYRVERIPRRTIVLKQGDAPNGVIDLVHTEYRRVSAIAYHSRPTDGFQLGWGRPGTKYEGIYFKRAFCDAVERLDTTARKLLPSLPALCPTTRLTSHFHPLSIVIPIDSTALKDADVLFQIATFAVDNDNSSDNLLGAQNAPYGRYGHVPKEERNDGEINEEEFERGMEAVGELQSIFEREIEYLGSDLSTISDSRSRRSYNMSAKSPHEYPRGMQDPADSDEAERLTFRRGDSQSDIYGRGEQEFQFRVRAPDEEPMDGSFEGDYRDERDGVAHWRNTRRSGSPSVRSFIHAPP</sequence>
<dbReference type="AlphaFoldDB" id="A0A0C2X3S7"/>
<name>A0A0C2X3S7_SERVB</name>
<dbReference type="OrthoDB" id="337038at2759"/>
<keyword evidence="4" id="KW-1185">Reference proteome</keyword>
<dbReference type="Proteomes" id="UP000054097">
    <property type="component" value="Unassembled WGS sequence"/>
</dbReference>
<dbReference type="HOGENOM" id="CLU_924744_0_0_1"/>
<feature type="region of interest" description="Disordered" evidence="1">
    <location>
        <begin position="265"/>
        <end position="365"/>
    </location>
</feature>
<feature type="transmembrane region" description="Helical" evidence="2">
    <location>
        <begin position="12"/>
        <end position="34"/>
    </location>
</feature>
<keyword evidence="2" id="KW-0472">Membrane</keyword>
<evidence type="ECO:0000256" key="1">
    <source>
        <dbReference type="SAM" id="MobiDB-lite"/>
    </source>
</evidence>
<evidence type="ECO:0008006" key="5">
    <source>
        <dbReference type="Google" id="ProtNLM"/>
    </source>
</evidence>
<protein>
    <recommendedName>
        <fullName evidence="5">Defect at low temperature protein 1</fullName>
    </recommendedName>
</protein>
<dbReference type="STRING" id="933852.A0A0C2X3S7"/>
<evidence type="ECO:0000313" key="3">
    <source>
        <dbReference type="EMBL" id="KIM32853.1"/>
    </source>
</evidence>
<gene>
    <name evidence="3" type="ORF">M408DRAFT_326573</name>
</gene>
<evidence type="ECO:0000313" key="4">
    <source>
        <dbReference type="Proteomes" id="UP000054097"/>
    </source>
</evidence>